<gene>
    <name evidence="10" type="ORF">AB5J56_12185</name>
</gene>
<dbReference type="Gene3D" id="1.20.144.10">
    <property type="entry name" value="Phosphatidic acid phosphatase type 2/haloperoxidase"/>
    <property type="match status" value="2"/>
</dbReference>
<evidence type="ECO:0000259" key="9">
    <source>
        <dbReference type="SMART" id="SM00014"/>
    </source>
</evidence>
<comment type="subcellular location">
    <subcellularLocation>
        <location evidence="1">Cell membrane</location>
        <topology evidence="1">Multi-pass membrane protein</topology>
    </subcellularLocation>
</comment>
<dbReference type="Pfam" id="PF01569">
    <property type="entry name" value="PAP2"/>
    <property type="match status" value="1"/>
</dbReference>
<dbReference type="RefSeq" id="WP_369232721.1">
    <property type="nucleotide sequence ID" value="NZ_CP163435.1"/>
</dbReference>
<dbReference type="GO" id="GO:0005886">
    <property type="term" value="C:plasma membrane"/>
    <property type="evidence" value="ECO:0007669"/>
    <property type="project" value="UniProtKB-SubCell"/>
</dbReference>
<keyword evidence="4" id="KW-0378">Hydrolase</keyword>
<dbReference type="PANTHER" id="PTHR14969:SF62">
    <property type="entry name" value="DECAPRENYLPHOSPHORYL-5-PHOSPHORIBOSE PHOSPHATASE RV3807C-RELATED"/>
    <property type="match status" value="1"/>
</dbReference>
<accession>A0AB39P8E2</accession>
<feature type="transmembrane region" description="Helical" evidence="8">
    <location>
        <begin position="109"/>
        <end position="127"/>
    </location>
</feature>
<keyword evidence="2" id="KW-1003">Cell membrane</keyword>
<evidence type="ECO:0000256" key="7">
    <source>
        <dbReference type="SAM" id="MobiDB-lite"/>
    </source>
</evidence>
<evidence type="ECO:0000256" key="3">
    <source>
        <dbReference type="ARBA" id="ARBA00022692"/>
    </source>
</evidence>
<feature type="transmembrane region" description="Helical" evidence="8">
    <location>
        <begin position="206"/>
        <end position="225"/>
    </location>
</feature>
<keyword evidence="6 8" id="KW-0472">Membrane</keyword>
<sequence length="263" mass="27946">MTGTLTADDTPKTHGRPHPGPTGPSTAVLAFGLACTALAAGLGLALRNPSARSAIQRADHHWLVWMGGPHDGVYATSAAVLNWFGGPLGVVVPLALLLFLLMQRRWWSTAYLVTAYLLGDMAVVQLLKHLVDRPRPAHPLVRVDHGSFPSGHAAGAALLVVVVGAVLVPAARRRSWWLIGGGFTLAMMWSRTWLHAHWLSDTIAGASIGAGAALLLWGAFAPLLAGEDASGRLARNQDGVRRRQLRDVGSPEQRVDGVRHHGG</sequence>
<dbReference type="EMBL" id="CP163435">
    <property type="protein sequence ID" value="XDQ25399.1"/>
    <property type="molecule type" value="Genomic_DNA"/>
</dbReference>
<feature type="domain" description="Phosphatidic acid phosphatase type 2/haloperoxidase" evidence="9">
    <location>
        <begin position="110"/>
        <end position="217"/>
    </location>
</feature>
<dbReference type="InterPro" id="IPR036938">
    <property type="entry name" value="PAP2/HPO_sf"/>
</dbReference>
<evidence type="ECO:0000256" key="8">
    <source>
        <dbReference type="SAM" id="Phobius"/>
    </source>
</evidence>
<evidence type="ECO:0000256" key="1">
    <source>
        <dbReference type="ARBA" id="ARBA00004651"/>
    </source>
</evidence>
<dbReference type="GO" id="GO:0016787">
    <property type="term" value="F:hydrolase activity"/>
    <property type="evidence" value="ECO:0007669"/>
    <property type="project" value="UniProtKB-KW"/>
</dbReference>
<feature type="transmembrane region" description="Helical" evidence="8">
    <location>
        <begin position="175"/>
        <end position="194"/>
    </location>
</feature>
<keyword evidence="3 8" id="KW-0812">Transmembrane</keyword>
<keyword evidence="5 8" id="KW-1133">Transmembrane helix</keyword>
<dbReference type="AlphaFoldDB" id="A0AB39P8E2"/>
<feature type="region of interest" description="Disordered" evidence="7">
    <location>
        <begin position="1"/>
        <end position="21"/>
    </location>
</feature>
<evidence type="ECO:0000256" key="6">
    <source>
        <dbReference type="ARBA" id="ARBA00023136"/>
    </source>
</evidence>
<organism evidence="10">
    <name type="scientific">Streptomyces sp. R21</name>
    <dbReference type="NCBI Taxonomy" id="3238627"/>
    <lineage>
        <taxon>Bacteria</taxon>
        <taxon>Bacillati</taxon>
        <taxon>Actinomycetota</taxon>
        <taxon>Actinomycetes</taxon>
        <taxon>Kitasatosporales</taxon>
        <taxon>Streptomycetaceae</taxon>
        <taxon>Streptomyces</taxon>
    </lineage>
</organism>
<evidence type="ECO:0000313" key="10">
    <source>
        <dbReference type="EMBL" id="XDQ25399.1"/>
    </source>
</evidence>
<name>A0AB39P8E2_9ACTN</name>
<dbReference type="InterPro" id="IPR000326">
    <property type="entry name" value="PAP2/HPO"/>
</dbReference>
<protein>
    <submittedName>
        <fullName evidence="10">Phosphatase PAP2 family protein</fullName>
    </submittedName>
</protein>
<evidence type="ECO:0000256" key="2">
    <source>
        <dbReference type="ARBA" id="ARBA00022475"/>
    </source>
</evidence>
<evidence type="ECO:0000256" key="5">
    <source>
        <dbReference type="ARBA" id="ARBA00022989"/>
    </source>
</evidence>
<feature type="transmembrane region" description="Helical" evidence="8">
    <location>
        <begin position="147"/>
        <end position="168"/>
    </location>
</feature>
<feature type="transmembrane region" description="Helical" evidence="8">
    <location>
        <begin position="26"/>
        <end position="46"/>
    </location>
</feature>
<evidence type="ECO:0000256" key="4">
    <source>
        <dbReference type="ARBA" id="ARBA00022801"/>
    </source>
</evidence>
<reference evidence="10" key="1">
    <citation type="submission" date="2024-07" db="EMBL/GenBank/DDBJ databases">
        <authorList>
            <person name="Yu S.T."/>
        </authorList>
    </citation>
    <scope>NUCLEOTIDE SEQUENCE</scope>
    <source>
        <strain evidence="10">R21</strain>
    </source>
</reference>
<feature type="transmembrane region" description="Helical" evidence="8">
    <location>
        <begin position="80"/>
        <end position="102"/>
    </location>
</feature>
<dbReference type="SUPFAM" id="SSF48317">
    <property type="entry name" value="Acid phosphatase/Vanadium-dependent haloperoxidase"/>
    <property type="match status" value="1"/>
</dbReference>
<proteinExistence type="predicted"/>
<dbReference type="PANTHER" id="PTHR14969">
    <property type="entry name" value="SPHINGOSINE-1-PHOSPHATE PHOSPHOHYDROLASE"/>
    <property type="match status" value="1"/>
</dbReference>
<dbReference type="SMART" id="SM00014">
    <property type="entry name" value="acidPPc"/>
    <property type="match status" value="1"/>
</dbReference>